<dbReference type="STRING" id="1508404.JMA_22630"/>
<dbReference type="NCBIfam" id="TIGR02867">
    <property type="entry name" value="spore_II_P"/>
    <property type="match status" value="1"/>
</dbReference>
<proteinExistence type="predicted"/>
<protein>
    <recommendedName>
        <fullName evidence="3">Stage II sporulation protein P</fullName>
    </recommendedName>
</protein>
<keyword evidence="2" id="KW-1185">Reference proteome</keyword>
<dbReference type="KEGG" id="jeo:JMA_22630"/>
<dbReference type="BioCyc" id="JESP1508404:G14D9-11518-MONOMER"/>
<dbReference type="SUPFAM" id="SSF53187">
    <property type="entry name" value="Zn-dependent exopeptidases"/>
    <property type="match status" value="1"/>
</dbReference>
<accession>A0A0B5AMQ4</accession>
<reference evidence="1 2" key="1">
    <citation type="submission" date="2014-08" db="EMBL/GenBank/DDBJ databases">
        <title>Complete genome of a marine bacteria Jeotgalibacillus malaysiensis.</title>
        <authorList>
            <person name="Yaakop A.S."/>
            <person name="Chan K.-G."/>
            <person name="Goh K.M."/>
        </authorList>
    </citation>
    <scope>NUCLEOTIDE SEQUENCE [LARGE SCALE GENOMIC DNA]</scope>
    <source>
        <strain evidence="1 2">D5</strain>
    </source>
</reference>
<dbReference type="OrthoDB" id="1633470at2"/>
<dbReference type="Pfam" id="PF07454">
    <property type="entry name" value="SpoIIP"/>
    <property type="match status" value="1"/>
</dbReference>
<evidence type="ECO:0008006" key="3">
    <source>
        <dbReference type="Google" id="ProtNLM"/>
    </source>
</evidence>
<gene>
    <name evidence="1" type="ORF">JMA_22630</name>
</gene>
<dbReference type="InterPro" id="IPR010897">
    <property type="entry name" value="Spore_II_P"/>
</dbReference>
<name>A0A0B5AMQ4_9BACL</name>
<evidence type="ECO:0000313" key="1">
    <source>
        <dbReference type="EMBL" id="AJD91580.1"/>
    </source>
</evidence>
<dbReference type="EMBL" id="CP009416">
    <property type="protein sequence ID" value="AJD91580.1"/>
    <property type="molecule type" value="Genomic_DNA"/>
</dbReference>
<dbReference type="Proteomes" id="UP000031449">
    <property type="component" value="Chromosome"/>
</dbReference>
<dbReference type="AlphaFoldDB" id="A0A0B5AMQ4"/>
<sequence length="352" mass="39447">MKKTQTMHSIHLFLKTFLLLISVMAAGLYLPNVKQGITEFSFELPEELPLSAIHLMLQTEYAYLTPQDELKAVWEALSDTVFDPVNWLAMEGFTHEAAANEFPAPSESVPPSEWFFSGEEGEAVEITQAPITAEDSANPRIFIYFTHSRESFLPYLPDTSDPNLAHHSKVNITQTGQYFKESFHQKGIPVKVDSTDVMTKLKESGRDYWQAYDASKNLVQEAMAANDTLDYFIDVHRDSVRREATTLQSGDQTYAKVAFVVGGEHEGSKENNLLAEELHTRLNEIVPGISRGVYVKKGEHTNGKFNQDLSPRSILLELGGVDNTFEELEATEEIFTSAMSEYILDAEPVSAP</sequence>
<evidence type="ECO:0000313" key="2">
    <source>
        <dbReference type="Proteomes" id="UP000031449"/>
    </source>
</evidence>
<organism evidence="1 2">
    <name type="scientific">Jeotgalibacillus malaysiensis</name>
    <dbReference type="NCBI Taxonomy" id="1508404"/>
    <lineage>
        <taxon>Bacteria</taxon>
        <taxon>Bacillati</taxon>
        <taxon>Bacillota</taxon>
        <taxon>Bacilli</taxon>
        <taxon>Bacillales</taxon>
        <taxon>Caryophanaceae</taxon>
        <taxon>Jeotgalibacillus</taxon>
    </lineage>
</organism>
<dbReference type="HOGENOM" id="CLU_040895_3_0_9"/>